<dbReference type="PROSITE" id="PS50249">
    <property type="entry name" value="MPN"/>
    <property type="match status" value="1"/>
</dbReference>
<accession>A0ABX6EP12</accession>
<gene>
    <name evidence="11" type="primary">NPL4</name>
    <name evidence="11" type="ORF">FIM1_29</name>
</gene>
<reference evidence="11 12" key="1">
    <citation type="submission" date="2016-03" db="EMBL/GenBank/DDBJ databases">
        <title>How can Kluyveromyces marxianus grow so fast - potential evolutionary course in Saccharomyces Complex revealed by comparative genomics.</title>
        <authorList>
            <person name="Mo W."/>
            <person name="Lu W."/>
            <person name="Yang X."/>
            <person name="Qi J."/>
            <person name="Lv H."/>
        </authorList>
    </citation>
    <scope>NUCLEOTIDE SEQUENCE [LARGE SCALE GENOMIC DNA]</scope>
    <source>
        <strain evidence="11 12">FIM1</strain>
    </source>
</reference>
<evidence type="ECO:0000256" key="4">
    <source>
        <dbReference type="ARBA" id="ARBA00011025"/>
    </source>
</evidence>
<evidence type="ECO:0000256" key="6">
    <source>
        <dbReference type="ARBA" id="ARBA00022816"/>
    </source>
</evidence>
<dbReference type="CDD" id="cd08061">
    <property type="entry name" value="MPN_NPL4"/>
    <property type="match status" value="1"/>
</dbReference>
<evidence type="ECO:0000256" key="1">
    <source>
        <dbReference type="ARBA" id="ARBA00004335"/>
    </source>
</evidence>
<dbReference type="Pfam" id="PF05021">
    <property type="entry name" value="NPL4"/>
    <property type="match status" value="1"/>
</dbReference>
<evidence type="ECO:0000256" key="7">
    <source>
        <dbReference type="ARBA" id="ARBA00023010"/>
    </source>
</evidence>
<comment type="subcellular location">
    <subcellularLocation>
        <location evidence="3">Cytoplasm</location>
        <location evidence="3">Perinuclear region</location>
    </subcellularLocation>
    <subcellularLocation>
        <location evidence="2">Endoplasmic reticulum membrane</location>
        <topology evidence="2">Peripheral membrane protein</topology>
    </subcellularLocation>
    <subcellularLocation>
        <location evidence="1">Nucleus membrane</location>
        <topology evidence="1">Peripheral membrane protein</topology>
        <orientation evidence="1">Cytoplasmic side</orientation>
    </subcellularLocation>
</comment>
<feature type="compositionally biased region" description="Polar residues" evidence="9">
    <location>
        <begin position="85"/>
        <end position="109"/>
    </location>
</feature>
<dbReference type="InterPro" id="IPR016563">
    <property type="entry name" value="Npl4"/>
</dbReference>
<keyword evidence="7" id="KW-0811">Translocation</keyword>
<dbReference type="EMBL" id="CP015054">
    <property type="protein sequence ID" value="QGN13392.1"/>
    <property type="molecule type" value="Genomic_DNA"/>
</dbReference>
<dbReference type="Pfam" id="PF05020">
    <property type="entry name" value="zf-NPL4"/>
    <property type="match status" value="1"/>
</dbReference>
<reference evidence="11 12" key="2">
    <citation type="submission" date="2019-11" db="EMBL/GenBank/DDBJ databases">
        <authorList>
            <person name="Lu H."/>
        </authorList>
    </citation>
    <scope>NUCLEOTIDE SEQUENCE [LARGE SCALE GENOMIC DNA]</scope>
    <source>
        <strain evidence="11 12">FIM1</strain>
    </source>
</reference>
<dbReference type="InterPro" id="IPR037518">
    <property type="entry name" value="MPN"/>
</dbReference>
<keyword evidence="6" id="KW-0813">Transport</keyword>
<feature type="region of interest" description="Disordered" evidence="9">
    <location>
        <begin position="79"/>
        <end position="124"/>
    </location>
</feature>
<evidence type="ECO:0000259" key="10">
    <source>
        <dbReference type="PROSITE" id="PS50249"/>
    </source>
</evidence>
<sequence>MLLRFRSKLGIHRVSCEANDSFGNVVEKWAKQLSVQVDLNTVSVSTQPGVSKLASEIAHQSVASLGLKHGDMLTTVFESTESHQEGTSANTGSKGNGGSVSINNRNNIKPQIKESELDKELEGETGLIQRPRSTFCRHGDKGMCEYCSPLPPWDKGYHEEHNIKHISFHAYLKQLNEVTNKKSSGSSYIPPLSPPNYRINLKCTGGHEPWPKGICSKCQPSAITLQQQTFRMVDHVEFQQSELINQFIDSWRTTGMQRFGYLYGSYRRYDNVPLGIKAVVEAIWEPSQHDEQDGISMDMDQVMREVEETDKLAQEMGLERIGMIFTDLTDAGLGDGSVFCKRHKDSFFLSSLEVIMAAKHQLRHPNLSKFSETGSFSSRFVTCVVSGNLKQEIDIATYQVSLDAEALVDADLISGSTHPSQAYINETNDKRYVPEIFYTRKNEYNLTVKENAKPAFPVDYLLVSLTHGFPVTTDADSETEGTTNHVTATSPPLFKTVAGFPWSNRQAMGHSQDYTELKRYIYKAATDNDLTHLHQKLSNFHLLLYIHSLQVLAQHEWSLLLQAATAPTIEEATEALLTLSHSPGWQTLVMILQQSM</sequence>
<dbReference type="InterPro" id="IPR007717">
    <property type="entry name" value="NPL4_C"/>
</dbReference>
<keyword evidence="12" id="KW-1185">Reference proteome</keyword>
<organism evidence="11 12">
    <name type="scientific">Kluyveromyces marxianus</name>
    <name type="common">Yeast</name>
    <name type="synonym">Candida kefyr</name>
    <dbReference type="NCBI Taxonomy" id="4911"/>
    <lineage>
        <taxon>Eukaryota</taxon>
        <taxon>Fungi</taxon>
        <taxon>Dikarya</taxon>
        <taxon>Ascomycota</taxon>
        <taxon>Saccharomycotina</taxon>
        <taxon>Saccharomycetes</taxon>
        <taxon>Saccharomycetales</taxon>
        <taxon>Saccharomycetaceae</taxon>
        <taxon>Kluyveromyces</taxon>
    </lineage>
</organism>
<comment type="function">
    <text evidence="8">Involved in the import of nuclear-targeted proteins into the nucleus and the export of poly(A) RNA out of the nucleus. Has a role in the endoplasmic reticulum-associated degradation (ERAD) pathway.</text>
</comment>
<dbReference type="Pfam" id="PF11543">
    <property type="entry name" value="UN_NPL4"/>
    <property type="match status" value="1"/>
</dbReference>
<dbReference type="InterPro" id="IPR024682">
    <property type="entry name" value="Npl4_Ub-like_dom"/>
</dbReference>
<dbReference type="PANTHER" id="PTHR12710:SF0">
    <property type="entry name" value="NUCLEAR PROTEIN LOCALIZATION PROTEIN 4 HOMOLOG"/>
    <property type="match status" value="1"/>
</dbReference>
<dbReference type="PANTHER" id="PTHR12710">
    <property type="entry name" value="NUCLEAR PROTEIN LOCALIZATION 4"/>
    <property type="match status" value="1"/>
</dbReference>
<evidence type="ECO:0000256" key="2">
    <source>
        <dbReference type="ARBA" id="ARBA00004406"/>
    </source>
</evidence>
<name>A0ABX6EP12_KLUMA</name>
<evidence type="ECO:0000313" key="12">
    <source>
        <dbReference type="Proteomes" id="UP000422736"/>
    </source>
</evidence>
<dbReference type="Proteomes" id="UP000422736">
    <property type="component" value="Chromosome 1"/>
</dbReference>
<feature type="compositionally biased region" description="Basic and acidic residues" evidence="9">
    <location>
        <begin position="111"/>
        <end position="122"/>
    </location>
</feature>
<protein>
    <recommendedName>
        <fullName evidence="5">Nuclear protein localization protein 4</fullName>
    </recommendedName>
</protein>
<dbReference type="Gene3D" id="3.10.20.90">
    <property type="entry name" value="Phosphatidylinositol 3-kinase Catalytic Subunit, Chain A, domain 1"/>
    <property type="match status" value="1"/>
</dbReference>
<dbReference type="PIRSF" id="PIRSF010052">
    <property type="entry name" value="Polyub_prc_Npl4"/>
    <property type="match status" value="1"/>
</dbReference>
<evidence type="ECO:0000313" key="11">
    <source>
        <dbReference type="EMBL" id="QGN13392.1"/>
    </source>
</evidence>
<keyword evidence="7" id="KW-0653">Protein transport</keyword>
<feature type="domain" description="MPN" evidence="10">
    <location>
        <begin position="236"/>
        <end position="376"/>
    </location>
</feature>
<evidence type="ECO:0000256" key="5">
    <source>
        <dbReference type="ARBA" id="ARBA00019709"/>
    </source>
</evidence>
<evidence type="ECO:0000256" key="3">
    <source>
        <dbReference type="ARBA" id="ARBA00004556"/>
    </source>
</evidence>
<keyword evidence="6" id="KW-0509">mRNA transport</keyword>
<dbReference type="InterPro" id="IPR007716">
    <property type="entry name" value="NPL4_Zn-bd_put"/>
</dbReference>
<proteinExistence type="inferred from homology"/>
<comment type="similarity">
    <text evidence="4">Belongs to the NPL4 family.</text>
</comment>
<evidence type="ECO:0000256" key="9">
    <source>
        <dbReference type="SAM" id="MobiDB-lite"/>
    </source>
</evidence>
<evidence type="ECO:0000256" key="8">
    <source>
        <dbReference type="ARBA" id="ARBA00024703"/>
    </source>
</evidence>